<organism evidence="3 4">
    <name type="scientific">Gracilibacillus xinjiangensis</name>
    <dbReference type="NCBI Taxonomy" id="1193282"/>
    <lineage>
        <taxon>Bacteria</taxon>
        <taxon>Bacillati</taxon>
        <taxon>Bacillota</taxon>
        <taxon>Bacilli</taxon>
        <taxon>Bacillales</taxon>
        <taxon>Bacillaceae</taxon>
        <taxon>Gracilibacillus</taxon>
    </lineage>
</organism>
<reference evidence="4" key="1">
    <citation type="journal article" date="2019" name="Int. J. Syst. Evol. Microbiol.">
        <title>The Global Catalogue of Microorganisms (GCM) 10K type strain sequencing project: providing services to taxonomists for standard genome sequencing and annotation.</title>
        <authorList>
            <consortium name="The Broad Institute Genomics Platform"/>
            <consortium name="The Broad Institute Genome Sequencing Center for Infectious Disease"/>
            <person name="Wu L."/>
            <person name="Ma J."/>
        </authorList>
    </citation>
    <scope>NUCLEOTIDE SEQUENCE [LARGE SCALE GENOMIC DNA]</scope>
    <source>
        <strain evidence="4">CCUG 37865</strain>
    </source>
</reference>
<name>A0ABV8WWE4_9BACI</name>
<keyword evidence="4" id="KW-1185">Reference proteome</keyword>
<proteinExistence type="inferred from homology"/>
<comment type="caution">
    <text evidence="3">The sequence shown here is derived from an EMBL/GenBank/DDBJ whole genome shotgun (WGS) entry which is preliminary data.</text>
</comment>
<evidence type="ECO:0000313" key="3">
    <source>
        <dbReference type="EMBL" id="MFC4403458.1"/>
    </source>
</evidence>
<protein>
    <submittedName>
        <fullName evidence="3">Rhamnogalacturonan acetylesterase</fullName>
    </submittedName>
</protein>
<gene>
    <name evidence="3" type="ORF">ACFOY7_10235</name>
</gene>
<dbReference type="CDD" id="cd01821">
    <property type="entry name" value="Rhamnogalacturan_acetylesterase_like"/>
    <property type="match status" value="1"/>
</dbReference>
<dbReference type="PANTHER" id="PTHR43695:SF1">
    <property type="entry name" value="RHAMNOGALACTURONAN ACETYLESTERASE"/>
    <property type="match status" value="1"/>
</dbReference>
<dbReference type="InterPro" id="IPR001087">
    <property type="entry name" value="GDSL"/>
</dbReference>
<dbReference type="SUPFAM" id="SSF52266">
    <property type="entry name" value="SGNH hydrolase"/>
    <property type="match status" value="1"/>
</dbReference>
<dbReference type="Pfam" id="PF00657">
    <property type="entry name" value="Lipase_GDSL"/>
    <property type="match status" value="1"/>
</dbReference>
<comment type="similarity">
    <text evidence="1">Belongs to the 'GDSL' lipolytic enzyme family.</text>
</comment>
<dbReference type="PANTHER" id="PTHR43695">
    <property type="entry name" value="PUTATIVE (AFU_ORTHOLOGUE AFUA_2G17250)-RELATED"/>
    <property type="match status" value="1"/>
</dbReference>
<evidence type="ECO:0000313" key="4">
    <source>
        <dbReference type="Proteomes" id="UP001595882"/>
    </source>
</evidence>
<evidence type="ECO:0000256" key="1">
    <source>
        <dbReference type="ARBA" id="ARBA00008668"/>
    </source>
</evidence>
<dbReference type="InterPro" id="IPR037459">
    <property type="entry name" value="RhgT-like"/>
</dbReference>
<dbReference type="EMBL" id="JBHSDT010000004">
    <property type="protein sequence ID" value="MFC4403458.1"/>
    <property type="molecule type" value="Genomic_DNA"/>
</dbReference>
<dbReference type="InterPro" id="IPR036514">
    <property type="entry name" value="SGNH_hydro_sf"/>
</dbReference>
<accession>A0ABV8WWE4</accession>
<dbReference type="Gene3D" id="3.40.50.1110">
    <property type="entry name" value="SGNH hydrolase"/>
    <property type="match status" value="1"/>
</dbReference>
<sequence>MTRLFLASDSTCQSYSEENAPQAGWGQFIQDYLANCTVFNHAIGGRSSKSFIEEGRLGEIEESLQEGDYLLVQMGHNDSTKEKPERYTEPYKEYKQYLKQYIIIARKRRAIPILITPVARLHYVSGEFLADFGDYCNAMKEVGEEEQCSLIDLMNLSINHLTEIGIKEATTYYMVEVNGKDHTHFTEKGANQIAKLLAEPLRALINN</sequence>
<dbReference type="Proteomes" id="UP001595882">
    <property type="component" value="Unassembled WGS sequence"/>
</dbReference>
<dbReference type="RefSeq" id="WP_390251949.1">
    <property type="nucleotide sequence ID" value="NZ_JBHSDT010000004.1"/>
</dbReference>
<evidence type="ECO:0000256" key="2">
    <source>
        <dbReference type="ARBA" id="ARBA00022801"/>
    </source>
</evidence>
<keyword evidence="2" id="KW-0378">Hydrolase</keyword>